<dbReference type="Proteomes" id="UP000266861">
    <property type="component" value="Unassembled WGS sequence"/>
</dbReference>
<reference evidence="2 3" key="1">
    <citation type="submission" date="2018-08" db="EMBL/GenBank/DDBJ databases">
        <title>Genome and evolution of the arbuscular mycorrhizal fungus Diversispora epigaea (formerly Glomus versiforme) and its bacterial endosymbionts.</title>
        <authorList>
            <person name="Sun X."/>
            <person name="Fei Z."/>
            <person name="Harrison M."/>
        </authorList>
    </citation>
    <scope>NUCLEOTIDE SEQUENCE [LARGE SCALE GENOMIC DNA]</scope>
    <source>
        <strain evidence="2 3">IT104</strain>
    </source>
</reference>
<dbReference type="EMBL" id="PQFF01000147">
    <property type="protein sequence ID" value="RHZ78773.1"/>
    <property type="molecule type" value="Genomic_DNA"/>
</dbReference>
<proteinExistence type="predicted"/>
<keyword evidence="1" id="KW-0812">Transmembrane</keyword>
<keyword evidence="3" id="KW-1185">Reference proteome</keyword>
<sequence>MLIALKILIGRGLMITCAYFKNVFIVLAPTYFSSSTQNLTVSTVTTSNMQSTSLWLRTELLDQARNHLEEKNGSEQGYKANHYH</sequence>
<evidence type="ECO:0000256" key="1">
    <source>
        <dbReference type="SAM" id="Phobius"/>
    </source>
</evidence>
<keyword evidence="1" id="KW-0472">Membrane</keyword>
<comment type="caution">
    <text evidence="2">The sequence shown here is derived from an EMBL/GenBank/DDBJ whole genome shotgun (WGS) entry which is preliminary data.</text>
</comment>
<gene>
    <name evidence="2" type="ORF">Glove_156g8</name>
</gene>
<feature type="transmembrane region" description="Helical" evidence="1">
    <location>
        <begin position="12"/>
        <end position="32"/>
    </location>
</feature>
<evidence type="ECO:0000313" key="3">
    <source>
        <dbReference type="Proteomes" id="UP000266861"/>
    </source>
</evidence>
<protein>
    <submittedName>
        <fullName evidence="2">Uncharacterized protein</fullName>
    </submittedName>
</protein>
<accession>A0A397J100</accession>
<evidence type="ECO:0000313" key="2">
    <source>
        <dbReference type="EMBL" id="RHZ78773.1"/>
    </source>
</evidence>
<keyword evidence="1" id="KW-1133">Transmembrane helix</keyword>
<organism evidence="2 3">
    <name type="scientific">Diversispora epigaea</name>
    <dbReference type="NCBI Taxonomy" id="1348612"/>
    <lineage>
        <taxon>Eukaryota</taxon>
        <taxon>Fungi</taxon>
        <taxon>Fungi incertae sedis</taxon>
        <taxon>Mucoromycota</taxon>
        <taxon>Glomeromycotina</taxon>
        <taxon>Glomeromycetes</taxon>
        <taxon>Diversisporales</taxon>
        <taxon>Diversisporaceae</taxon>
        <taxon>Diversispora</taxon>
    </lineage>
</organism>
<name>A0A397J100_9GLOM</name>
<dbReference type="AlphaFoldDB" id="A0A397J100"/>